<dbReference type="GO" id="GO:0006633">
    <property type="term" value="P:fatty acid biosynthetic process"/>
    <property type="evidence" value="ECO:0007669"/>
    <property type="project" value="UniProtKB-UniPathway"/>
</dbReference>
<dbReference type="InterPro" id="IPR001249">
    <property type="entry name" value="AcCoA_biotinCC"/>
</dbReference>
<dbReference type="InterPro" id="IPR011053">
    <property type="entry name" value="Single_hybrid_motif"/>
</dbReference>
<evidence type="ECO:0000256" key="2">
    <source>
        <dbReference type="ARBA" id="ARBA00005194"/>
    </source>
</evidence>
<dbReference type="CDD" id="cd06850">
    <property type="entry name" value="biotinyl_domain"/>
    <property type="match status" value="1"/>
</dbReference>
<accession>X5MEF8</accession>
<dbReference type="OrthoDB" id="9811735at2"/>
<sequence length="160" mass="16249">MSDSNSGSGPVNKEMIRELADLLKETELNEIEVETEEFKIRVARGAGGGTVSYAPPPGAAAPAPAASSAPAEAAPASADLSNHPGAVASPMVGTVYVSPEPGAAAFVKEGATVSQGDTLLIVEAMKTMNPIPAPKSGTVKQILVQDAQPVEFGEVLIVIE</sequence>
<dbReference type="NCBIfam" id="TIGR00531">
    <property type="entry name" value="BCCP"/>
    <property type="match status" value="1"/>
</dbReference>
<keyword evidence="5 9" id="KW-0276">Fatty acid metabolism</keyword>
<dbReference type="PATRIC" id="fig|1458461.3.peg.2700"/>
<dbReference type="PROSITE" id="PS00188">
    <property type="entry name" value="BIOTIN"/>
    <property type="match status" value="1"/>
</dbReference>
<evidence type="ECO:0000256" key="10">
    <source>
        <dbReference type="SAM" id="MobiDB-lite"/>
    </source>
</evidence>
<protein>
    <recommendedName>
        <fullName evidence="3 9">Biotin carboxyl carrier protein of acetyl-CoA carboxylase</fullName>
    </recommendedName>
</protein>
<dbReference type="InterPro" id="IPR001882">
    <property type="entry name" value="Biotin_BS"/>
</dbReference>
<evidence type="ECO:0000256" key="4">
    <source>
        <dbReference type="ARBA" id="ARBA00022516"/>
    </source>
</evidence>
<evidence type="ECO:0000256" key="3">
    <source>
        <dbReference type="ARBA" id="ARBA00017562"/>
    </source>
</evidence>
<dbReference type="SUPFAM" id="SSF51230">
    <property type="entry name" value="Single hybrid motif"/>
    <property type="match status" value="1"/>
</dbReference>
<feature type="region of interest" description="Disordered" evidence="10">
    <location>
        <begin position="47"/>
        <end position="84"/>
    </location>
</feature>
<evidence type="ECO:0000256" key="1">
    <source>
        <dbReference type="ARBA" id="ARBA00003761"/>
    </source>
</evidence>
<dbReference type="GO" id="GO:0009317">
    <property type="term" value="C:acetyl-CoA carboxylase complex"/>
    <property type="evidence" value="ECO:0007669"/>
    <property type="project" value="InterPro"/>
</dbReference>
<evidence type="ECO:0000313" key="13">
    <source>
        <dbReference type="Proteomes" id="UP000032160"/>
    </source>
</evidence>
<dbReference type="KEGG" id="pect:BN1012_Phect2694"/>
<evidence type="ECO:0000256" key="5">
    <source>
        <dbReference type="ARBA" id="ARBA00022832"/>
    </source>
</evidence>
<dbReference type="AlphaFoldDB" id="X5MEF8"/>
<keyword evidence="7 9" id="KW-0275">Fatty acid biosynthesis</keyword>
<dbReference type="GO" id="GO:0003989">
    <property type="term" value="F:acetyl-CoA carboxylase activity"/>
    <property type="evidence" value="ECO:0007669"/>
    <property type="project" value="InterPro"/>
</dbReference>
<dbReference type="EMBL" id="HG966617">
    <property type="protein sequence ID" value="CDO60907.1"/>
    <property type="molecule type" value="Genomic_DNA"/>
</dbReference>
<keyword evidence="6 9" id="KW-0443">Lipid metabolism</keyword>
<dbReference type="PRINTS" id="PR01071">
    <property type="entry name" value="ACOABIOTINCC"/>
</dbReference>
<dbReference type="PANTHER" id="PTHR45266">
    <property type="entry name" value="OXALOACETATE DECARBOXYLASE ALPHA CHAIN"/>
    <property type="match status" value="1"/>
</dbReference>
<dbReference type="STRING" id="1458461.BN1012_Phect2694"/>
<dbReference type="InterPro" id="IPR050709">
    <property type="entry name" value="Biotin_Carboxyl_Carrier/Decarb"/>
</dbReference>
<evidence type="ECO:0000256" key="8">
    <source>
        <dbReference type="ARBA" id="ARBA00023267"/>
    </source>
</evidence>
<keyword evidence="4 9" id="KW-0444">Lipid biosynthesis</keyword>
<feature type="compositionally biased region" description="Low complexity" evidence="10">
    <location>
        <begin position="60"/>
        <end position="78"/>
    </location>
</feature>
<gene>
    <name evidence="12" type="ORF">BN1012_Phect2694</name>
</gene>
<comment type="pathway">
    <text evidence="2 9">Lipid metabolism; fatty acid biosynthesis.</text>
</comment>
<dbReference type="Gene3D" id="2.40.50.100">
    <property type="match status" value="1"/>
</dbReference>
<dbReference type="HOGENOM" id="CLU_016733_3_1_5"/>
<keyword evidence="13" id="KW-1185">Reference proteome</keyword>
<evidence type="ECO:0000313" key="12">
    <source>
        <dbReference type="EMBL" id="CDO60907.1"/>
    </source>
</evidence>
<evidence type="ECO:0000259" key="11">
    <source>
        <dbReference type="PROSITE" id="PS50968"/>
    </source>
</evidence>
<evidence type="ECO:0000256" key="6">
    <source>
        <dbReference type="ARBA" id="ARBA00023098"/>
    </source>
</evidence>
<name>X5MEF8_9HYPH</name>
<feature type="domain" description="Lipoyl-binding" evidence="11">
    <location>
        <begin position="84"/>
        <end position="160"/>
    </location>
</feature>
<organism evidence="12 13">
    <name type="scientific">Candidatus Phaeomarinibacter ectocarpi</name>
    <dbReference type="NCBI Taxonomy" id="1458461"/>
    <lineage>
        <taxon>Bacteria</taxon>
        <taxon>Pseudomonadati</taxon>
        <taxon>Pseudomonadota</taxon>
        <taxon>Alphaproteobacteria</taxon>
        <taxon>Hyphomicrobiales</taxon>
        <taxon>Parvibaculaceae</taxon>
        <taxon>Candidatus Phaeomarinibacter</taxon>
    </lineage>
</organism>
<dbReference type="PANTHER" id="PTHR45266:SF3">
    <property type="entry name" value="OXALOACETATE DECARBOXYLASE ALPHA CHAIN"/>
    <property type="match status" value="1"/>
</dbReference>
<reference evidence="12 13" key="1">
    <citation type="journal article" date="2014" name="Front. Genet.">
        <title>Genome and metabolic network of "Candidatus Phaeomarinobacter ectocarpi" Ec32, a new candidate genus of Alphaproteobacteria frequently associated with brown algae.</title>
        <authorList>
            <person name="Dittami S.M."/>
            <person name="Barbeyron T."/>
            <person name="Boyen C."/>
            <person name="Cambefort J."/>
            <person name="Collet G."/>
            <person name="Delage L."/>
            <person name="Gobet A."/>
            <person name="Groisillier A."/>
            <person name="Leblanc C."/>
            <person name="Michel G."/>
            <person name="Scornet D."/>
            <person name="Siegel A."/>
            <person name="Tapia J.E."/>
            <person name="Tonon T."/>
        </authorList>
    </citation>
    <scope>NUCLEOTIDE SEQUENCE [LARGE SCALE GENOMIC DNA]</scope>
    <source>
        <strain evidence="12 13">Ec32</strain>
    </source>
</reference>
<keyword evidence="8 9" id="KW-0092">Biotin</keyword>
<dbReference type="PROSITE" id="PS50968">
    <property type="entry name" value="BIOTINYL_LIPOYL"/>
    <property type="match status" value="1"/>
</dbReference>
<evidence type="ECO:0000256" key="9">
    <source>
        <dbReference type="RuleBase" id="RU364072"/>
    </source>
</evidence>
<comment type="function">
    <text evidence="1 9">This protein is a component of the acetyl coenzyme A carboxylase complex; first, biotin carboxylase catalyzes the carboxylation of the carrier protein and then the transcarboxylase transfers the carboxyl group to form malonyl-CoA.</text>
</comment>
<dbReference type="UniPathway" id="UPA00094"/>
<dbReference type="FunFam" id="2.40.50.100:FF:000003">
    <property type="entry name" value="Acetyl-CoA carboxylase biotin carboxyl carrier protein"/>
    <property type="match status" value="1"/>
</dbReference>
<dbReference type="Pfam" id="PF00364">
    <property type="entry name" value="Biotin_lipoyl"/>
    <property type="match status" value="1"/>
</dbReference>
<dbReference type="RefSeq" id="WP_043948841.1">
    <property type="nucleotide sequence ID" value="NZ_HG966617.1"/>
</dbReference>
<dbReference type="InterPro" id="IPR000089">
    <property type="entry name" value="Biotin_lipoyl"/>
</dbReference>
<evidence type="ECO:0000256" key="7">
    <source>
        <dbReference type="ARBA" id="ARBA00023160"/>
    </source>
</evidence>
<dbReference type="Proteomes" id="UP000032160">
    <property type="component" value="Chromosome I"/>
</dbReference>
<proteinExistence type="predicted"/>